<dbReference type="EMBL" id="JACRTL010000002">
    <property type="protein sequence ID" value="MBC8610564.1"/>
    <property type="molecule type" value="Genomic_DNA"/>
</dbReference>
<dbReference type="Proteomes" id="UP000632659">
    <property type="component" value="Unassembled WGS sequence"/>
</dbReference>
<dbReference type="PANTHER" id="PTHR42967:SF1">
    <property type="entry name" value="MBL FOLD METALLO-HYDROLASE"/>
    <property type="match status" value="1"/>
</dbReference>
<dbReference type="InterPro" id="IPR036866">
    <property type="entry name" value="RibonucZ/Hydroxyglut_hydro"/>
</dbReference>
<dbReference type="Gene3D" id="3.60.15.10">
    <property type="entry name" value="Ribonuclease Z/Hydroxyacylglutathione hydrolase-like"/>
    <property type="match status" value="1"/>
</dbReference>
<gene>
    <name evidence="1" type="ORF">H8702_05435</name>
</gene>
<evidence type="ECO:0000313" key="2">
    <source>
        <dbReference type="Proteomes" id="UP000632659"/>
    </source>
</evidence>
<reference evidence="1" key="1">
    <citation type="submission" date="2020-08" db="EMBL/GenBank/DDBJ databases">
        <title>Genome public.</title>
        <authorList>
            <person name="Liu C."/>
            <person name="Sun Q."/>
        </authorList>
    </citation>
    <scope>NUCLEOTIDE SEQUENCE</scope>
    <source>
        <strain evidence="1">NSJ-15</strain>
    </source>
</reference>
<dbReference type="PANTHER" id="PTHR42967">
    <property type="entry name" value="METAL DEPENDENT HYDROLASE"/>
    <property type="match status" value="1"/>
</dbReference>
<evidence type="ECO:0000313" key="1">
    <source>
        <dbReference type="EMBL" id="MBC8610564.1"/>
    </source>
</evidence>
<protein>
    <submittedName>
        <fullName evidence="1">MBL fold metallo-hydrolase</fullName>
    </submittedName>
</protein>
<sequence length="247" mass="28802">MWMMQERENKMVCYYLDHSGFAFHTGSRWLIFDYFTDAPQNGTLADGVIDPAAFSGEQVFVFVSHRHHDHFNPVIFSWREQIRNITYILSDDVPAQEDTVRVSPHQIYRIQDMTVETLESTDEGVAFLVWVDGLCLYFAGDLNHWHWEGEPDWYNRDMKEKYLSEMERLRGTKIDFAFVPVDPRLGDAFYLGAKGVMETTDVNALIPMHVWGDYSVVGRLKGHPEAEKWKDKVLSVSRRGEKIFDSH</sequence>
<keyword evidence="2" id="KW-1185">Reference proteome</keyword>
<organism evidence="1 2">
    <name type="scientific">Massiliimalia timonensis</name>
    <dbReference type="NCBI Taxonomy" id="1987501"/>
    <lineage>
        <taxon>Bacteria</taxon>
        <taxon>Bacillati</taxon>
        <taxon>Bacillota</taxon>
        <taxon>Clostridia</taxon>
        <taxon>Eubacteriales</taxon>
        <taxon>Oscillospiraceae</taxon>
        <taxon>Massiliimalia</taxon>
    </lineage>
</organism>
<comment type="caution">
    <text evidence="1">The sequence shown here is derived from an EMBL/GenBank/DDBJ whole genome shotgun (WGS) entry which is preliminary data.</text>
</comment>
<accession>A0A8J6P0S4</accession>
<dbReference type="RefSeq" id="WP_187536356.1">
    <property type="nucleotide sequence ID" value="NZ_JACRTL010000002.1"/>
</dbReference>
<dbReference type="SUPFAM" id="SSF56281">
    <property type="entry name" value="Metallo-hydrolase/oxidoreductase"/>
    <property type="match status" value="1"/>
</dbReference>
<dbReference type="AlphaFoldDB" id="A0A8J6P0S4"/>
<proteinExistence type="predicted"/>
<dbReference type="Pfam" id="PF13483">
    <property type="entry name" value="Lactamase_B_3"/>
    <property type="match status" value="1"/>
</dbReference>
<name>A0A8J6P0S4_9FIRM</name>